<protein>
    <submittedName>
        <fullName evidence="1">Uncharacterized protein</fullName>
    </submittedName>
</protein>
<comment type="caution">
    <text evidence="1">The sequence shown here is derived from an EMBL/GenBank/DDBJ whole genome shotgun (WGS) entry which is preliminary data.</text>
</comment>
<name>A0ACC0KGY9_CHOFU</name>
<reference evidence="1 2" key="1">
    <citation type="journal article" date="2022" name="Genome Biol. Evol.">
        <title>The Spruce Budworm Genome: Reconstructing the Evolutionary History of Antifreeze Proteins.</title>
        <authorList>
            <person name="Beliveau C."/>
            <person name="Gagne P."/>
            <person name="Picq S."/>
            <person name="Vernygora O."/>
            <person name="Keeling C.I."/>
            <person name="Pinkney K."/>
            <person name="Doucet D."/>
            <person name="Wen F."/>
            <person name="Johnston J.S."/>
            <person name="Maaroufi H."/>
            <person name="Boyle B."/>
            <person name="Laroche J."/>
            <person name="Dewar K."/>
            <person name="Juretic N."/>
            <person name="Blackburn G."/>
            <person name="Nisole A."/>
            <person name="Brunet B."/>
            <person name="Brandao M."/>
            <person name="Lumley L."/>
            <person name="Duan J."/>
            <person name="Quan G."/>
            <person name="Lucarotti C.J."/>
            <person name="Roe A.D."/>
            <person name="Sperling F.A.H."/>
            <person name="Levesque R.C."/>
            <person name="Cusson M."/>
        </authorList>
    </citation>
    <scope>NUCLEOTIDE SEQUENCE [LARGE SCALE GENOMIC DNA]</scope>
    <source>
        <strain evidence="1">Glfc:IPQL:Cfum</strain>
    </source>
</reference>
<sequence length="534" mass="55985">MTPGRRGEAVDMDAGPPGGRERGEPSRGAGVPVLPGGGPGGVRRDAHDLLPYLSSVEAAGGATGGAAGGAGGTGPLTDLLALVINVVNFACHLCTYCAESGAVGAALALLEAVAAYSLLPRAALPTLVRALCRAANLDQHCQPSWKTACSLLPAPRCPRSCARCAGLPTWTSTASPAGRCPTHYTIDRVLAAARAALPTLVRALCRAANLDQHCQPSWKTACSLLPAPRCPRSCARCAGLPTWTSTASPAGRCPTHYTIDRVLAAARAALPTLVRALCRAANLDQHCQPSWKLMRCVLGADIGHAALQELVLLLRGEGGVVEDAGTMRGAVFYINMALWGPRRVTTLRVSLLAVLPALLQAVNAEQPVVTYEVVQALQGLVARAPTDALAAAWDLVLRLLARATAQERALVPRNELLRARLHAVLASLELLHEAGHYGGDVDALLALLEDAAQDRPEASALRVITWRAATLGRAAPAGRRRRRWRTASCAATRAPPCACTRSRSCSRSSSDTGRCSTPRTPHPPLPFANLPTCR</sequence>
<proteinExistence type="predicted"/>
<keyword evidence="2" id="KW-1185">Reference proteome</keyword>
<evidence type="ECO:0000313" key="2">
    <source>
        <dbReference type="Proteomes" id="UP001064048"/>
    </source>
</evidence>
<accession>A0ACC0KGY9</accession>
<dbReference type="EMBL" id="CM046106">
    <property type="protein sequence ID" value="KAI8435495.1"/>
    <property type="molecule type" value="Genomic_DNA"/>
</dbReference>
<evidence type="ECO:0000313" key="1">
    <source>
        <dbReference type="EMBL" id="KAI8435495.1"/>
    </source>
</evidence>
<organism evidence="1 2">
    <name type="scientific">Choristoneura fumiferana</name>
    <name type="common">Spruce budworm moth</name>
    <name type="synonym">Archips fumiferana</name>
    <dbReference type="NCBI Taxonomy" id="7141"/>
    <lineage>
        <taxon>Eukaryota</taxon>
        <taxon>Metazoa</taxon>
        <taxon>Ecdysozoa</taxon>
        <taxon>Arthropoda</taxon>
        <taxon>Hexapoda</taxon>
        <taxon>Insecta</taxon>
        <taxon>Pterygota</taxon>
        <taxon>Neoptera</taxon>
        <taxon>Endopterygota</taxon>
        <taxon>Lepidoptera</taxon>
        <taxon>Glossata</taxon>
        <taxon>Ditrysia</taxon>
        <taxon>Tortricoidea</taxon>
        <taxon>Tortricidae</taxon>
        <taxon>Tortricinae</taxon>
        <taxon>Choristoneura</taxon>
    </lineage>
</organism>
<gene>
    <name evidence="1" type="ORF">MSG28_003792</name>
</gene>
<dbReference type="Proteomes" id="UP001064048">
    <property type="component" value="Chromosome 6"/>
</dbReference>